<dbReference type="GO" id="GO:0003677">
    <property type="term" value="F:DNA binding"/>
    <property type="evidence" value="ECO:0007669"/>
    <property type="project" value="InterPro"/>
</dbReference>
<evidence type="ECO:0000313" key="6">
    <source>
        <dbReference type="Proteomes" id="UP000663880"/>
    </source>
</evidence>
<dbReference type="AlphaFoldDB" id="A0A821UFB2"/>
<comment type="caution">
    <text evidence="5">The sequence shown here is derived from an EMBL/GenBank/DDBJ whole genome shotgun (WGS) entry which is preliminary data.</text>
</comment>
<dbReference type="InterPro" id="IPR004210">
    <property type="entry name" value="BESS_motif"/>
</dbReference>
<proteinExistence type="predicted"/>
<evidence type="ECO:0000256" key="2">
    <source>
        <dbReference type="SAM" id="MobiDB-lite"/>
    </source>
</evidence>
<dbReference type="OrthoDB" id="6616165at2759"/>
<organism evidence="5 6">
    <name type="scientific">Pieris macdunnoughi</name>
    <dbReference type="NCBI Taxonomy" id="345717"/>
    <lineage>
        <taxon>Eukaryota</taxon>
        <taxon>Metazoa</taxon>
        <taxon>Ecdysozoa</taxon>
        <taxon>Arthropoda</taxon>
        <taxon>Hexapoda</taxon>
        <taxon>Insecta</taxon>
        <taxon>Pterygota</taxon>
        <taxon>Neoptera</taxon>
        <taxon>Endopterygota</taxon>
        <taxon>Lepidoptera</taxon>
        <taxon>Glossata</taxon>
        <taxon>Ditrysia</taxon>
        <taxon>Papilionoidea</taxon>
        <taxon>Pieridae</taxon>
        <taxon>Pierinae</taxon>
        <taxon>Pieris</taxon>
    </lineage>
</organism>
<dbReference type="EMBL" id="CAJOBZ010000031">
    <property type="protein sequence ID" value="CAF4889103.1"/>
    <property type="molecule type" value="Genomic_DNA"/>
</dbReference>
<feature type="compositionally biased region" description="Polar residues" evidence="2">
    <location>
        <begin position="109"/>
        <end position="119"/>
    </location>
</feature>
<name>A0A821UFB2_9NEOP</name>
<dbReference type="PROSITE" id="PS51031">
    <property type="entry name" value="BESS"/>
    <property type="match status" value="1"/>
</dbReference>
<dbReference type="GO" id="GO:0006357">
    <property type="term" value="P:regulation of transcription by RNA polymerase II"/>
    <property type="evidence" value="ECO:0007669"/>
    <property type="project" value="TreeGrafter"/>
</dbReference>
<feature type="domain" description="BESS" evidence="4">
    <location>
        <begin position="170"/>
        <end position="209"/>
    </location>
</feature>
<dbReference type="SMART" id="SM00595">
    <property type="entry name" value="MADF"/>
    <property type="match status" value="1"/>
</dbReference>
<reference evidence="5" key="1">
    <citation type="submission" date="2021-02" db="EMBL/GenBank/DDBJ databases">
        <authorList>
            <person name="Steward A R."/>
        </authorList>
    </citation>
    <scope>NUCLEOTIDE SEQUENCE</scope>
</reference>
<feature type="region of interest" description="Disordered" evidence="2">
    <location>
        <begin position="109"/>
        <end position="144"/>
    </location>
</feature>
<accession>A0A821UFB2</accession>
<evidence type="ECO:0000313" key="5">
    <source>
        <dbReference type="EMBL" id="CAF4889103.1"/>
    </source>
</evidence>
<gene>
    <name evidence="5" type="ORF">PMACD_LOCUS10292</name>
</gene>
<dbReference type="GO" id="GO:0005667">
    <property type="term" value="C:transcription regulator complex"/>
    <property type="evidence" value="ECO:0007669"/>
    <property type="project" value="TreeGrafter"/>
</dbReference>
<dbReference type="GO" id="GO:0005634">
    <property type="term" value="C:nucleus"/>
    <property type="evidence" value="ECO:0007669"/>
    <property type="project" value="UniProtKB-SubCell"/>
</dbReference>
<feature type="region of interest" description="Disordered" evidence="2">
    <location>
        <begin position="209"/>
        <end position="239"/>
    </location>
</feature>
<feature type="compositionally biased region" description="Basic and acidic residues" evidence="2">
    <location>
        <begin position="230"/>
        <end position="239"/>
    </location>
</feature>
<dbReference type="InterPro" id="IPR006578">
    <property type="entry name" value="MADF-dom"/>
</dbReference>
<protein>
    <recommendedName>
        <fullName evidence="7">MADF domain-containing protein</fullName>
    </recommendedName>
</protein>
<comment type="subcellular location">
    <subcellularLocation>
        <location evidence="1">Nucleus</location>
    </subcellularLocation>
</comment>
<dbReference type="InterPro" id="IPR039353">
    <property type="entry name" value="TF_Adf1"/>
</dbReference>
<evidence type="ECO:0008006" key="7">
    <source>
        <dbReference type="Google" id="ProtNLM"/>
    </source>
</evidence>
<dbReference type="PANTHER" id="PTHR12243:SF69">
    <property type="entry name" value="SI:CH73-59F11.3"/>
    <property type="match status" value="1"/>
</dbReference>
<dbReference type="Proteomes" id="UP000663880">
    <property type="component" value="Unassembled WGS sequence"/>
</dbReference>
<sequence>MSFDTERFITDIETRRALWDMSCEDYANRDLKRMMWEEIIEIFSNEKLTITEKNELGKSLQKRWKNIRDSFLRELRRVKGAKSGAAAKRKSPYVYFQNLMFLKDTVEPNTTESNLNDTENIVPPSPESVSQGQPRSKKKKEENNFKKEDLVSVLKESINSRIQRESILEDDNDRLFMLSLVKDFKKIPESAKLTTKMEIINLIHRAQSAKHGPSHYEPMTRHSQPTYPRSSHDSFTKLS</sequence>
<feature type="domain" description="MADF" evidence="3">
    <location>
        <begin position="7"/>
        <end position="107"/>
    </location>
</feature>
<evidence type="ECO:0000259" key="4">
    <source>
        <dbReference type="PROSITE" id="PS51031"/>
    </source>
</evidence>
<dbReference type="PROSITE" id="PS51029">
    <property type="entry name" value="MADF"/>
    <property type="match status" value="1"/>
</dbReference>
<evidence type="ECO:0000259" key="3">
    <source>
        <dbReference type="PROSITE" id="PS51029"/>
    </source>
</evidence>
<keyword evidence="1" id="KW-0539">Nucleus</keyword>
<dbReference type="PANTHER" id="PTHR12243">
    <property type="entry name" value="MADF DOMAIN TRANSCRIPTION FACTOR"/>
    <property type="match status" value="1"/>
</dbReference>
<keyword evidence="6" id="KW-1185">Reference proteome</keyword>
<evidence type="ECO:0000256" key="1">
    <source>
        <dbReference type="PROSITE-ProRule" id="PRU00371"/>
    </source>
</evidence>
<dbReference type="Pfam" id="PF10545">
    <property type="entry name" value="MADF_DNA_bdg"/>
    <property type="match status" value="1"/>
</dbReference>